<feature type="transmembrane region" description="Helical" evidence="6">
    <location>
        <begin position="32"/>
        <end position="52"/>
    </location>
</feature>
<keyword evidence="2" id="KW-1003">Cell membrane</keyword>
<dbReference type="OrthoDB" id="6422868at2759"/>
<accession>A0A4Y2UWZ4</accession>
<feature type="transmembrane region" description="Helical" evidence="6">
    <location>
        <begin position="218"/>
        <end position="237"/>
    </location>
</feature>
<sequence length="240" mass="27162">MPKDKPFYLGLNFAANGQNCQVLLTFMLLQKLFILPLKITFTILYVIICHSLRHILDLHSKIGAKILAAQTGRLDYNFFRNYLEEYESIINVLKSLEKCLSFPIFLVQMSDCISMFYGFVNKDTFKDISTDNLVRKFFPGVVIFSLGSLVSFLCVALAATSVHEASKLAKDIQERVLQFILASGQKSDREELFLLSLNHNSPAFTLSSGGFFHFTKSLIFSAIAGILTYSLLMLQILKWS</sequence>
<dbReference type="GO" id="GO:0050909">
    <property type="term" value="P:sensory perception of taste"/>
    <property type="evidence" value="ECO:0007669"/>
    <property type="project" value="InterPro"/>
</dbReference>
<keyword evidence="4 6" id="KW-1133">Transmembrane helix</keyword>
<evidence type="ECO:0000256" key="6">
    <source>
        <dbReference type="SAM" id="Phobius"/>
    </source>
</evidence>
<evidence type="ECO:0000256" key="4">
    <source>
        <dbReference type="ARBA" id="ARBA00022989"/>
    </source>
</evidence>
<reference evidence="7 8" key="1">
    <citation type="journal article" date="2019" name="Sci. Rep.">
        <title>Orb-weaving spider Araneus ventricosus genome elucidates the spidroin gene catalogue.</title>
        <authorList>
            <person name="Kono N."/>
            <person name="Nakamura H."/>
            <person name="Ohtoshi R."/>
            <person name="Moran D.A.P."/>
            <person name="Shinohara A."/>
            <person name="Yoshida Y."/>
            <person name="Fujiwara M."/>
            <person name="Mori M."/>
            <person name="Tomita M."/>
            <person name="Arakawa K."/>
        </authorList>
    </citation>
    <scope>NUCLEOTIDE SEQUENCE [LARGE SCALE GENOMIC DNA]</scope>
</reference>
<dbReference type="EMBL" id="BGPR01040192">
    <property type="protein sequence ID" value="GBO16286.1"/>
    <property type="molecule type" value="Genomic_DNA"/>
</dbReference>
<evidence type="ECO:0000256" key="3">
    <source>
        <dbReference type="ARBA" id="ARBA00022692"/>
    </source>
</evidence>
<dbReference type="Proteomes" id="UP000499080">
    <property type="component" value="Unassembled WGS sequence"/>
</dbReference>
<gene>
    <name evidence="7" type="ORF">AVEN_83597_1</name>
</gene>
<dbReference type="Pfam" id="PF08395">
    <property type="entry name" value="7tm_7"/>
    <property type="match status" value="1"/>
</dbReference>
<comment type="caution">
    <text evidence="7">The sequence shown here is derived from an EMBL/GenBank/DDBJ whole genome shotgun (WGS) entry which is preliminary data.</text>
</comment>
<evidence type="ECO:0000256" key="1">
    <source>
        <dbReference type="ARBA" id="ARBA00004651"/>
    </source>
</evidence>
<evidence type="ECO:0000313" key="8">
    <source>
        <dbReference type="Proteomes" id="UP000499080"/>
    </source>
</evidence>
<dbReference type="InterPro" id="IPR013604">
    <property type="entry name" value="7TM_chemorcpt"/>
</dbReference>
<proteinExistence type="predicted"/>
<dbReference type="AlphaFoldDB" id="A0A4Y2UWZ4"/>
<evidence type="ECO:0000256" key="5">
    <source>
        <dbReference type="ARBA" id="ARBA00023136"/>
    </source>
</evidence>
<keyword evidence="3 6" id="KW-0812">Transmembrane</keyword>
<name>A0A4Y2UWZ4_ARAVE</name>
<protein>
    <submittedName>
        <fullName evidence="7">Uncharacterized protein</fullName>
    </submittedName>
</protein>
<evidence type="ECO:0000256" key="2">
    <source>
        <dbReference type="ARBA" id="ARBA00022475"/>
    </source>
</evidence>
<evidence type="ECO:0000313" key="7">
    <source>
        <dbReference type="EMBL" id="GBO16286.1"/>
    </source>
</evidence>
<feature type="transmembrane region" description="Helical" evidence="6">
    <location>
        <begin position="140"/>
        <end position="160"/>
    </location>
</feature>
<keyword evidence="8" id="KW-1185">Reference proteome</keyword>
<keyword evidence="5 6" id="KW-0472">Membrane</keyword>
<organism evidence="7 8">
    <name type="scientific">Araneus ventricosus</name>
    <name type="common">Orbweaver spider</name>
    <name type="synonym">Epeira ventricosa</name>
    <dbReference type="NCBI Taxonomy" id="182803"/>
    <lineage>
        <taxon>Eukaryota</taxon>
        <taxon>Metazoa</taxon>
        <taxon>Ecdysozoa</taxon>
        <taxon>Arthropoda</taxon>
        <taxon>Chelicerata</taxon>
        <taxon>Arachnida</taxon>
        <taxon>Araneae</taxon>
        <taxon>Araneomorphae</taxon>
        <taxon>Entelegynae</taxon>
        <taxon>Araneoidea</taxon>
        <taxon>Araneidae</taxon>
        <taxon>Araneus</taxon>
    </lineage>
</organism>
<dbReference type="GO" id="GO:0005886">
    <property type="term" value="C:plasma membrane"/>
    <property type="evidence" value="ECO:0007669"/>
    <property type="project" value="UniProtKB-SubCell"/>
</dbReference>
<comment type="subcellular location">
    <subcellularLocation>
        <location evidence="1">Cell membrane</location>
        <topology evidence="1">Multi-pass membrane protein</topology>
    </subcellularLocation>
</comment>